<evidence type="ECO:0000313" key="3">
    <source>
        <dbReference type="EMBL" id="MBZ4035328.1"/>
    </source>
</evidence>
<feature type="coiled-coil region" evidence="1">
    <location>
        <begin position="131"/>
        <end position="158"/>
    </location>
</feature>
<comment type="caution">
    <text evidence="3">The sequence shown here is derived from an EMBL/GenBank/DDBJ whole genome shotgun (WGS) entry which is preliminary data.</text>
</comment>
<feature type="signal peptide" evidence="2">
    <location>
        <begin position="1"/>
        <end position="20"/>
    </location>
</feature>
<keyword evidence="1" id="KW-0175">Coiled coil</keyword>
<keyword evidence="4" id="KW-1185">Reference proteome</keyword>
<evidence type="ECO:0000313" key="4">
    <source>
        <dbReference type="Proteomes" id="UP001139366"/>
    </source>
</evidence>
<proteinExistence type="predicted"/>
<organism evidence="3 4">
    <name type="scientific">Flavobacterium potami</name>
    <dbReference type="NCBI Taxonomy" id="2872310"/>
    <lineage>
        <taxon>Bacteria</taxon>
        <taxon>Pseudomonadati</taxon>
        <taxon>Bacteroidota</taxon>
        <taxon>Flavobacteriia</taxon>
        <taxon>Flavobacteriales</taxon>
        <taxon>Flavobacteriaceae</taxon>
        <taxon>Flavobacterium</taxon>
    </lineage>
</organism>
<gene>
    <name evidence="3" type="ORF">K6T82_11170</name>
</gene>
<sequence length="401" mass="44630">MRKNYISAVLLICFALKLQAQTPSINEAQRVSYFSDSYTKKIDDKVETLKAKNDALDAEAKNEKDINKIAAITAEKQVNTDLINALQIYGNVDAKKDYSELFNKLINQKRDTINNVYAQGLKSDKLTLGQIDSIYNLIAKKRKEIAALEIERDETVAAFGKFPWFFPSWKKINRKKFFHDMYSNKTDKTILLNSFALNANSDASAVQTEVVTDNMWALRVSFGSVLSISNSKSADTQEAPDEQTKKKTEQEAFSRLINGGGNFYLDVILPVFTTNQNNGDQITFYGYANLRGAMDLEGFSSNVNTSTGNGTAGLNAYLGISSDNKKFNFFLQGNANYTVGTNEFYNNLGLHNEKPFLNGKIIAGVTMLNQFRISAIVNAFGSDEKIRSSKVVVGVQVLPGF</sequence>
<dbReference type="Proteomes" id="UP001139366">
    <property type="component" value="Unassembled WGS sequence"/>
</dbReference>
<feature type="coiled-coil region" evidence="1">
    <location>
        <begin position="39"/>
        <end position="66"/>
    </location>
</feature>
<dbReference type="AlphaFoldDB" id="A0A9X1H9R4"/>
<evidence type="ECO:0000256" key="1">
    <source>
        <dbReference type="SAM" id="Coils"/>
    </source>
</evidence>
<keyword evidence="2" id="KW-0732">Signal</keyword>
<evidence type="ECO:0000256" key="2">
    <source>
        <dbReference type="SAM" id="SignalP"/>
    </source>
</evidence>
<accession>A0A9X1H9R4</accession>
<dbReference type="EMBL" id="JAINUY010000003">
    <property type="protein sequence ID" value="MBZ4035328.1"/>
    <property type="molecule type" value="Genomic_DNA"/>
</dbReference>
<feature type="chain" id="PRO_5040939958" evidence="2">
    <location>
        <begin position="21"/>
        <end position="401"/>
    </location>
</feature>
<reference evidence="3 4" key="1">
    <citation type="journal article" date="2023" name="Antonie Van Leeuwenhoek">
        <title>Flavobacterium potami sp. nov., a multi-metal resistance genes harbouring bacterium isolated from shallow river silt.</title>
        <authorList>
            <person name="Li S."/>
            <person name="Mao S."/>
            <person name="Mu W."/>
            <person name="Guo B."/>
            <person name="Li C."/>
            <person name="Zhu Q."/>
            <person name="Hou X."/>
            <person name="Zhao Y."/>
            <person name="Wei S."/>
            <person name="Liu H."/>
            <person name="Liu A."/>
        </authorList>
    </citation>
    <scope>NUCLEOTIDE SEQUENCE [LARGE SCALE GENOMIC DNA]</scope>
    <source>
        <strain evidence="3 4">17A</strain>
    </source>
</reference>
<dbReference type="RefSeq" id="WP_129022527.1">
    <property type="nucleotide sequence ID" value="NZ_JAINUY010000003.1"/>
</dbReference>
<name>A0A9X1H9R4_9FLAO</name>
<protein>
    <submittedName>
        <fullName evidence="3">Uncharacterized protein</fullName>
    </submittedName>
</protein>